<comment type="caution">
    <text evidence="2">The sequence shown here is derived from an EMBL/GenBank/DDBJ whole genome shotgun (WGS) entry which is preliminary data.</text>
</comment>
<organism evidence="2 3">
    <name type="scientific">Fusarium sporotrichioides</name>
    <dbReference type="NCBI Taxonomy" id="5514"/>
    <lineage>
        <taxon>Eukaryota</taxon>
        <taxon>Fungi</taxon>
        <taxon>Dikarya</taxon>
        <taxon>Ascomycota</taxon>
        <taxon>Pezizomycotina</taxon>
        <taxon>Sordariomycetes</taxon>
        <taxon>Hypocreomycetidae</taxon>
        <taxon>Hypocreales</taxon>
        <taxon>Nectriaceae</taxon>
        <taxon>Fusarium</taxon>
    </lineage>
</organism>
<feature type="compositionally biased region" description="Basic residues" evidence="1">
    <location>
        <begin position="110"/>
        <end position="121"/>
    </location>
</feature>
<reference evidence="2 3" key="1">
    <citation type="journal article" date="2018" name="PLoS Pathog.">
        <title>Evolution of structural diversity of trichothecenes, a family of toxins produced by plant pathogenic and entomopathogenic fungi.</title>
        <authorList>
            <person name="Proctor R.H."/>
            <person name="McCormick S.P."/>
            <person name="Kim H.S."/>
            <person name="Cardoza R.E."/>
            <person name="Stanley A.M."/>
            <person name="Lindo L."/>
            <person name="Kelly A."/>
            <person name="Brown D.W."/>
            <person name="Lee T."/>
            <person name="Vaughan M.M."/>
            <person name="Alexander N.J."/>
            <person name="Busman M."/>
            <person name="Gutierrez S."/>
        </authorList>
    </citation>
    <scope>NUCLEOTIDE SEQUENCE [LARGE SCALE GENOMIC DNA]</scope>
    <source>
        <strain evidence="2 3">NRRL 3299</strain>
    </source>
</reference>
<name>A0A395SSU1_FUSSP</name>
<proteinExistence type="predicted"/>
<evidence type="ECO:0000313" key="2">
    <source>
        <dbReference type="EMBL" id="RGP75513.1"/>
    </source>
</evidence>
<gene>
    <name evidence="2" type="ORF">FSPOR_621</name>
</gene>
<evidence type="ECO:0000313" key="3">
    <source>
        <dbReference type="Proteomes" id="UP000266152"/>
    </source>
</evidence>
<keyword evidence="3" id="KW-1185">Reference proteome</keyword>
<feature type="compositionally biased region" description="Polar residues" evidence="1">
    <location>
        <begin position="76"/>
        <end position="86"/>
    </location>
</feature>
<dbReference type="Proteomes" id="UP000266152">
    <property type="component" value="Unassembled WGS sequence"/>
</dbReference>
<dbReference type="EMBL" id="PXOF01000014">
    <property type="protein sequence ID" value="RGP75513.1"/>
    <property type="molecule type" value="Genomic_DNA"/>
</dbReference>
<accession>A0A395SSU1</accession>
<sequence>MASNGEARGSDAGRRLLRMAALNSVTVALDITKTAVESDAIEFGRDTTIPDAGTFGGATATPNTGNGGSTDPTPRPSQTVGQTGTSGYARASNPYNPGGFHLGRSGGRSNRGRGRGGRGHPGRGPYGGVSKASAEKNHRSIPNSSVGSATNNEATINGAAPSSSQQRGPIAGDPALSRTIQAGGPQELAMAVDQVNLNTGGDTMLDTLRPVGYSDRRGAEHQRRARSVRISAEDSARIRNATL</sequence>
<evidence type="ECO:0000256" key="1">
    <source>
        <dbReference type="SAM" id="MobiDB-lite"/>
    </source>
</evidence>
<dbReference type="AlphaFoldDB" id="A0A395SSU1"/>
<feature type="compositionally biased region" description="Polar residues" evidence="1">
    <location>
        <begin position="140"/>
        <end position="167"/>
    </location>
</feature>
<protein>
    <submittedName>
        <fullName evidence="2">Uncharacterized protein</fullName>
    </submittedName>
</protein>
<feature type="region of interest" description="Disordered" evidence="1">
    <location>
        <begin position="46"/>
        <end position="178"/>
    </location>
</feature>